<dbReference type="InterPro" id="IPR006026">
    <property type="entry name" value="Peptidase_Metallo"/>
</dbReference>
<dbReference type="Gene3D" id="3.40.390.10">
    <property type="entry name" value="Collagenase (Catalytic Domain)"/>
    <property type="match status" value="1"/>
</dbReference>
<accession>A0A0N4ZGX9</accession>
<evidence type="ECO:0000256" key="13">
    <source>
        <dbReference type="RuleBase" id="RU361183"/>
    </source>
</evidence>
<dbReference type="CDD" id="cd04280">
    <property type="entry name" value="ZnMc_astacin_like"/>
    <property type="match status" value="1"/>
</dbReference>
<dbReference type="GO" id="GO:0008270">
    <property type="term" value="F:zinc ion binding"/>
    <property type="evidence" value="ECO:0007669"/>
    <property type="project" value="UniProtKB-UniRule"/>
</dbReference>
<protein>
    <recommendedName>
        <fullName evidence="11">Zinc metalloproteinase</fullName>
    </recommendedName>
</protein>
<keyword evidence="9" id="KW-1015">Disulfide bond</keyword>
<evidence type="ECO:0000256" key="9">
    <source>
        <dbReference type="ARBA" id="ARBA00023157"/>
    </source>
</evidence>
<feature type="binding site" evidence="12">
    <location>
        <position position="227"/>
    </location>
    <ligand>
        <name>Zn(2+)</name>
        <dbReference type="ChEBI" id="CHEBI:29105"/>
        <note>catalytic</note>
    </ligand>
</feature>
<evidence type="ECO:0000256" key="5">
    <source>
        <dbReference type="ARBA" id="ARBA00022729"/>
    </source>
</evidence>
<dbReference type="InterPro" id="IPR017050">
    <property type="entry name" value="Metallopeptidase_nem"/>
</dbReference>
<dbReference type="AlphaFoldDB" id="A0A0N4ZGX9"/>
<dbReference type="GO" id="GO:0018996">
    <property type="term" value="P:molting cycle, collagen and cuticulin-based cuticle"/>
    <property type="evidence" value="ECO:0007669"/>
    <property type="project" value="InterPro"/>
</dbReference>
<evidence type="ECO:0000256" key="4">
    <source>
        <dbReference type="ARBA" id="ARBA00022723"/>
    </source>
</evidence>
<evidence type="ECO:0000256" key="7">
    <source>
        <dbReference type="ARBA" id="ARBA00022833"/>
    </source>
</evidence>
<reference evidence="16" key="1">
    <citation type="submission" date="2017-02" db="UniProtKB">
        <authorList>
            <consortium name="WormBaseParasite"/>
        </authorList>
    </citation>
    <scope>IDENTIFICATION</scope>
</reference>
<evidence type="ECO:0000259" key="14">
    <source>
        <dbReference type="PROSITE" id="PS51864"/>
    </source>
</evidence>
<keyword evidence="2 11" id="KW-0964">Secreted</keyword>
<dbReference type="InterPro" id="IPR034035">
    <property type="entry name" value="Astacin-like_dom"/>
</dbReference>
<evidence type="ECO:0000313" key="16">
    <source>
        <dbReference type="WBParaSite" id="PTRK_0000712800.1"/>
    </source>
</evidence>
<evidence type="ECO:0000256" key="1">
    <source>
        <dbReference type="ARBA" id="ARBA00004613"/>
    </source>
</evidence>
<keyword evidence="4 12" id="KW-0479">Metal-binding</keyword>
<evidence type="ECO:0000256" key="12">
    <source>
        <dbReference type="PROSITE-ProRule" id="PRU01211"/>
    </source>
</evidence>
<name>A0A0N4ZGX9_PARTI</name>
<feature type="binding site" evidence="12">
    <location>
        <position position="233"/>
    </location>
    <ligand>
        <name>Zn(2+)</name>
        <dbReference type="ChEBI" id="CHEBI:29105"/>
        <note>catalytic</note>
    </ligand>
</feature>
<keyword evidence="10" id="KW-0325">Glycoprotein</keyword>
<comment type="subcellular location">
    <subcellularLocation>
        <location evidence="1 11">Secreted</location>
    </subcellularLocation>
</comment>
<evidence type="ECO:0000256" key="6">
    <source>
        <dbReference type="ARBA" id="ARBA00022801"/>
    </source>
</evidence>
<evidence type="ECO:0000256" key="8">
    <source>
        <dbReference type="ARBA" id="ARBA00023049"/>
    </source>
</evidence>
<dbReference type="GO" id="GO:0006508">
    <property type="term" value="P:proteolysis"/>
    <property type="evidence" value="ECO:0007669"/>
    <property type="project" value="UniProtKB-KW"/>
</dbReference>
<sequence length="421" mass="47992">MILNKRFIYILFFVVFIQAIKRSDRRKQMRKSLSTINEKNFNSTITGMEKLNALSRRLLKIDRYVNKTEEDNEDVEEVLLENPDLYQGDLILTEEQVNEVINSVVKDAEEKNIDVSDIKGTTENNSRKKRAFMTDPRMEWTQFPIAYYVEPEVNSEKIAAALTQISEETCITFTKIDAKNTSEPGIRFIKGSGCWSYVGRLFEKNLQDISIGAGCDVNGIIQHEVCHALGIKHEQIRMDRDQYVKINTTNILAGQEHNFVIVTSELNYSIPYDYGSAMQYRRNAFTSNGSPTMLPTNGLFGRTMGQREKLSFNDFKYLNLKYCSTICPTAKECFMGGYQDPHKCGYCKCPYGYIGTACLTKVLNATLCGTQQFTATTTNQTLTITGEKDCYYYINTDKGYKIQLSGITTNLENNDPCKMSL</sequence>
<evidence type="ECO:0000313" key="15">
    <source>
        <dbReference type="Proteomes" id="UP000038045"/>
    </source>
</evidence>
<feature type="active site" evidence="12">
    <location>
        <position position="224"/>
    </location>
</feature>
<evidence type="ECO:0000256" key="10">
    <source>
        <dbReference type="ARBA" id="ARBA00023180"/>
    </source>
</evidence>
<feature type="binding site" evidence="12">
    <location>
        <position position="223"/>
    </location>
    <ligand>
        <name>Zn(2+)</name>
        <dbReference type="ChEBI" id="CHEBI:29105"/>
        <note>catalytic</note>
    </ligand>
</feature>
<dbReference type="PRINTS" id="PR00480">
    <property type="entry name" value="ASTACIN"/>
</dbReference>
<organism evidence="15 16">
    <name type="scientific">Parastrongyloides trichosuri</name>
    <name type="common">Possum-specific nematode worm</name>
    <dbReference type="NCBI Taxonomy" id="131310"/>
    <lineage>
        <taxon>Eukaryota</taxon>
        <taxon>Metazoa</taxon>
        <taxon>Ecdysozoa</taxon>
        <taxon>Nematoda</taxon>
        <taxon>Chromadorea</taxon>
        <taxon>Rhabditida</taxon>
        <taxon>Tylenchina</taxon>
        <taxon>Panagrolaimomorpha</taxon>
        <taxon>Strongyloidoidea</taxon>
        <taxon>Strongyloididae</taxon>
        <taxon>Parastrongyloides</taxon>
    </lineage>
</organism>
<feature type="domain" description="Peptidase M12A" evidence="14">
    <location>
        <begin position="131"/>
        <end position="324"/>
    </location>
</feature>
<proteinExistence type="predicted"/>
<evidence type="ECO:0000256" key="3">
    <source>
        <dbReference type="ARBA" id="ARBA00022670"/>
    </source>
</evidence>
<evidence type="ECO:0000256" key="11">
    <source>
        <dbReference type="PIRNR" id="PIRNR036365"/>
    </source>
</evidence>
<dbReference type="PANTHER" id="PTHR10127:SF780">
    <property type="entry name" value="METALLOENDOPEPTIDASE"/>
    <property type="match status" value="1"/>
</dbReference>
<dbReference type="PIRSF" id="PIRSF036365">
    <property type="entry name" value="Astacin_nematoda"/>
    <property type="match status" value="1"/>
</dbReference>
<dbReference type="InterPro" id="IPR024079">
    <property type="entry name" value="MetalloPept_cat_dom_sf"/>
</dbReference>
<dbReference type="PANTHER" id="PTHR10127">
    <property type="entry name" value="DISCOIDIN, CUB, EGF, LAMININ , AND ZINC METALLOPROTEASE DOMAIN CONTAINING"/>
    <property type="match status" value="1"/>
</dbReference>
<comment type="caution">
    <text evidence="12">Lacks conserved residue(s) required for the propagation of feature annotation.</text>
</comment>
<keyword evidence="7 12" id="KW-0862">Zinc</keyword>
<dbReference type="Pfam" id="PF01400">
    <property type="entry name" value="Astacin"/>
    <property type="match status" value="1"/>
</dbReference>
<dbReference type="PROSITE" id="PS51864">
    <property type="entry name" value="ASTACIN"/>
    <property type="match status" value="1"/>
</dbReference>
<evidence type="ECO:0000256" key="2">
    <source>
        <dbReference type="ARBA" id="ARBA00022525"/>
    </source>
</evidence>
<dbReference type="Proteomes" id="UP000038045">
    <property type="component" value="Unplaced"/>
</dbReference>
<dbReference type="SMART" id="SM00235">
    <property type="entry name" value="ZnMc"/>
    <property type="match status" value="1"/>
</dbReference>
<dbReference type="SUPFAM" id="SSF55486">
    <property type="entry name" value="Metalloproteases ('zincins'), catalytic domain"/>
    <property type="match status" value="1"/>
</dbReference>
<keyword evidence="5" id="KW-0732">Signal</keyword>
<keyword evidence="8 12" id="KW-0482">Metalloprotease</keyword>
<keyword evidence="15" id="KW-1185">Reference proteome</keyword>
<keyword evidence="6 12" id="KW-0378">Hydrolase</keyword>
<keyword evidence="3 12" id="KW-0645">Protease</keyword>
<dbReference type="GO" id="GO:0005576">
    <property type="term" value="C:extracellular region"/>
    <property type="evidence" value="ECO:0007669"/>
    <property type="project" value="UniProtKB-SubCell"/>
</dbReference>
<comment type="cofactor">
    <cofactor evidence="12 13">
        <name>Zn(2+)</name>
        <dbReference type="ChEBI" id="CHEBI:29105"/>
    </cofactor>
    <text evidence="12 13">Binds 1 zinc ion per subunit.</text>
</comment>
<dbReference type="WBParaSite" id="PTRK_0000712800.1">
    <property type="protein sequence ID" value="PTRK_0000712800.1"/>
    <property type="gene ID" value="PTRK_0000712800"/>
</dbReference>
<dbReference type="InterPro" id="IPR001506">
    <property type="entry name" value="Peptidase_M12A"/>
</dbReference>
<dbReference type="GO" id="GO:0004222">
    <property type="term" value="F:metalloendopeptidase activity"/>
    <property type="evidence" value="ECO:0007669"/>
    <property type="project" value="UniProtKB-UniRule"/>
</dbReference>